<accession>A0A2K4FAP4</accession>
<dbReference type="GeneID" id="98298684"/>
<keyword evidence="1" id="KW-1133">Transmembrane helix</keyword>
<feature type="transmembrane region" description="Helical" evidence="1">
    <location>
        <begin position="56"/>
        <end position="77"/>
    </location>
</feature>
<evidence type="ECO:0000313" key="2">
    <source>
        <dbReference type="EMBL" id="POA08414.1"/>
    </source>
</evidence>
<sequence length="122" mass="14067">MKYFKIITFILSLFPLEFIGMMTDYQTGSMIGYIPYLIVVFLISIALFNVKFKTRLCILASRVVGIFISWICVQLFINIYETAGYFKPFTANSLTIVLGVIQFILILLVTFVIFAFLPRKTH</sequence>
<organism evidence="2 3">
    <name type="scientific">Staphylococcus argensis</name>
    <dbReference type="NCBI Taxonomy" id="1607738"/>
    <lineage>
        <taxon>Bacteria</taxon>
        <taxon>Bacillati</taxon>
        <taxon>Bacillota</taxon>
        <taxon>Bacilli</taxon>
        <taxon>Bacillales</taxon>
        <taxon>Staphylococcaceae</taxon>
        <taxon>Staphylococcus</taxon>
    </lineage>
</organism>
<keyword evidence="3" id="KW-1185">Reference proteome</keyword>
<name>A0A2K4FAP4_9STAP</name>
<feature type="transmembrane region" description="Helical" evidence="1">
    <location>
        <begin position="97"/>
        <end position="117"/>
    </location>
</feature>
<proteinExistence type="predicted"/>
<evidence type="ECO:0000313" key="3">
    <source>
        <dbReference type="Proteomes" id="UP000242712"/>
    </source>
</evidence>
<dbReference type="AlphaFoldDB" id="A0A2K4FAP4"/>
<dbReference type="EMBL" id="PPPX01000016">
    <property type="protein sequence ID" value="POA08414.1"/>
    <property type="molecule type" value="Genomic_DNA"/>
</dbReference>
<keyword evidence="1" id="KW-0812">Transmembrane</keyword>
<reference evidence="2 3" key="1">
    <citation type="submission" date="2017-08" db="EMBL/GenBank/DDBJ databases">
        <title>Draft genome sequences of 64 type strains of genus Staph aureus.</title>
        <authorList>
            <person name="Cole K."/>
            <person name="Golubchik T."/>
            <person name="Russell J."/>
            <person name="Foster D."/>
            <person name="Llewelyn M."/>
            <person name="Wilson D."/>
            <person name="Crook D."/>
            <person name="Paul J."/>
        </authorList>
    </citation>
    <scope>NUCLEOTIDE SEQUENCE [LARGE SCALE GENOMIC DNA]</scope>
    <source>
        <strain evidence="2 3">DSM 29875</strain>
    </source>
</reference>
<protein>
    <submittedName>
        <fullName evidence="2">Uncharacterized protein</fullName>
    </submittedName>
</protein>
<evidence type="ECO:0000256" key="1">
    <source>
        <dbReference type="SAM" id="Phobius"/>
    </source>
</evidence>
<dbReference type="RefSeq" id="WP_103372200.1">
    <property type="nucleotide sequence ID" value="NZ_CBCRVO010000002.1"/>
</dbReference>
<dbReference type="Proteomes" id="UP000242712">
    <property type="component" value="Unassembled WGS sequence"/>
</dbReference>
<dbReference type="OrthoDB" id="2413940at2"/>
<feature type="transmembrane region" description="Helical" evidence="1">
    <location>
        <begin position="30"/>
        <end position="49"/>
    </location>
</feature>
<comment type="caution">
    <text evidence="2">The sequence shown here is derived from an EMBL/GenBank/DDBJ whole genome shotgun (WGS) entry which is preliminary data.</text>
</comment>
<gene>
    <name evidence="2" type="ORF">CD039_10045</name>
</gene>
<keyword evidence="1" id="KW-0472">Membrane</keyword>